<sequence>MIDELTLLREARPDVAAPDQLTVTRARRRLLRRALSGRRHRRPLRLVAMVVATAAAIVIVGLAVPGGGGSAVATPLTAAHLAVHPEVGPDEFLHIRRVERTWGYGKPGAVDHEGPRLEYWIPGDGTSDWVERSVFGGRTYTHAFDDWGPKLYVQHAADVTGLLEDLRDYAQENQQRRDLHGLWTVAFWIVNDPTAPESFKTEVLNALVTLDGVKVADPDFTSPGLAGKAITIDGEHEVWFVVDPATGAFRGLVGHPEKDETWVGPEQPMWTSTFETDVVTRAP</sequence>
<dbReference type="Proteomes" id="UP001596072">
    <property type="component" value="Unassembled WGS sequence"/>
</dbReference>
<evidence type="ECO:0000313" key="2">
    <source>
        <dbReference type="EMBL" id="MFC5727802.1"/>
    </source>
</evidence>
<comment type="caution">
    <text evidence="2">The sequence shown here is derived from an EMBL/GenBank/DDBJ whole genome shotgun (WGS) entry which is preliminary data.</text>
</comment>
<gene>
    <name evidence="2" type="ORF">ACFPQB_02650</name>
</gene>
<organism evidence="2 3">
    <name type="scientific">Nocardioides vastitatis</name>
    <dbReference type="NCBI Taxonomy" id="2568655"/>
    <lineage>
        <taxon>Bacteria</taxon>
        <taxon>Bacillati</taxon>
        <taxon>Actinomycetota</taxon>
        <taxon>Actinomycetes</taxon>
        <taxon>Propionibacteriales</taxon>
        <taxon>Nocardioidaceae</taxon>
        <taxon>Nocardioides</taxon>
    </lineage>
</organism>
<dbReference type="RefSeq" id="WP_136436254.1">
    <property type="nucleotide sequence ID" value="NZ_JBHSNS010000001.1"/>
</dbReference>
<accession>A0ABW0ZBX1</accession>
<reference evidence="3" key="1">
    <citation type="journal article" date="2019" name="Int. J. Syst. Evol. Microbiol.">
        <title>The Global Catalogue of Microorganisms (GCM) 10K type strain sequencing project: providing services to taxonomists for standard genome sequencing and annotation.</title>
        <authorList>
            <consortium name="The Broad Institute Genomics Platform"/>
            <consortium name="The Broad Institute Genome Sequencing Center for Infectious Disease"/>
            <person name="Wu L."/>
            <person name="Ma J."/>
        </authorList>
    </citation>
    <scope>NUCLEOTIDE SEQUENCE [LARGE SCALE GENOMIC DNA]</scope>
    <source>
        <strain evidence="3">YIM 94188</strain>
    </source>
</reference>
<keyword evidence="3" id="KW-1185">Reference proteome</keyword>
<keyword evidence="1" id="KW-0812">Transmembrane</keyword>
<protein>
    <submittedName>
        <fullName evidence="2">Uncharacterized protein</fullName>
    </submittedName>
</protein>
<feature type="transmembrane region" description="Helical" evidence="1">
    <location>
        <begin position="46"/>
        <end position="64"/>
    </location>
</feature>
<evidence type="ECO:0000313" key="3">
    <source>
        <dbReference type="Proteomes" id="UP001596072"/>
    </source>
</evidence>
<dbReference type="EMBL" id="JBHSNS010000001">
    <property type="protein sequence ID" value="MFC5727802.1"/>
    <property type="molecule type" value="Genomic_DNA"/>
</dbReference>
<evidence type="ECO:0000256" key="1">
    <source>
        <dbReference type="SAM" id="Phobius"/>
    </source>
</evidence>
<proteinExistence type="predicted"/>
<name>A0ABW0ZBX1_9ACTN</name>
<keyword evidence="1" id="KW-0472">Membrane</keyword>
<keyword evidence="1" id="KW-1133">Transmembrane helix</keyword>